<dbReference type="PANTHER" id="PTHR11079">
    <property type="entry name" value="CYTOSINE DEAMINASE FAMILY MEMBER"/>
    <property type="match status" value="1"/>
</dbReference>
<dbReference type="Gene3D" id="3.40.140.10">
    <property type="entry name" value="Cytidine Deaminase, domain 2"/>
    <property type="match status" value="1"/>
</dbReference>
<dbReference type="EMBL" id="MHST01000002">
    <property type="protein sequence ID" value="OHA50033.1"/>
    <property type="molecule type" value="Genomic_DNA"/>
</dbReference>
<proteinExistence type="predicted"/>
<gene>
    <name evidence="4" type="ORF">A2682_02145</name>
</gene>
<dbReference type="PANTHER" id="PTHR11079:SF161">
    <property type="entry name" value="CMP_DCMP-TYPE DEAMINASE DOMAIN-CONTAINING PROTEIN"/>
    <property type="match status" value="1"/>
</dbReference>
<dbReference type="InterPro" id="IPR016193">
    <property type="entry name" value="Cytidine_deaminase-like"/>
</dbReference>
<evidence type="ECO:0000256" key="1">
    <source>
        <dbReference type="ARBA" id="ARBA00022723"/>
    </source>
</evidence>
<dbReference type="InterPro" id="IPR016192">
    <property type="entry name" value="APOBEC/CMP_deaminase_Zn-bd"/>
</dbReference>
<dbReference type="SUPFAM" id="SSF53927">
    <property type="entry name" value="Cytidine deaminase-like"/>
    <property type="match status" value="1"/>
</dbReference>
<organism evidence="4 5">
    <name type="scientific">Terrybacteria sp. (strain RIFCSPHIGHO2_01_FULL_58_15)</name>
    <dbReference type="NCBI Taxonomy" id="1802363"/>
    <lineage>
        <taxon>Bacteria</taxon>
        <taxon>Candidatus Terryibacteriota</taxon>
    </lineage>
</organism>
<dbReference type="GO" id="GO:0008270">
    <property type="term" value="F:zinc ion binding"/>
    <property type="evidence" value="ECO:0007669"/>
    <property type="project" value="InterPro"/>
</dbReference>
<dbReference type="AlphaFoldDB" id="A0A1G2PP69"/>
<dbReference type="InterPro" id="IPR002125">
    <property type="entry name" value="CMP_dCMP_dom"/>
</dbReference>
<evidence type="ECO:0000313" key="4">
    <source>
        <dbReference type="EMBL" id="OHA50033.1"/>
    </source>
</evidence>
<dbReference type="Pfam" id="PF00383">
    <property type="entry name" value="dCMP_cyt_deam_1"/>
    <property type="match status" value="1"/>
</dbReference>
<dbReference type="CDD" id="cd01285">
    <property type="entry name" value="nucleoside_deaminase"/>
    <property type="match status" value="1"/>
</dbReference>
<reference evidence="4 5" key="1">
    <citation type="journal article" date="2016" name="Nat. Commun.">
        <title>Thousands of microbial genomes shed light on interconnected biogeochemical processes in an aquifer system.</title>
        <authorList>
            <person name="Anantharaman K."/>
            <person name="Brown C.T."/>
            <person name="Hug L.A."/>
            <person name="Sharon I."/>
            <person name="Castelle C.J."/>
            <person name="Probst A.J."/>
            <person name="Thomas B.C."/>
            <person name="Singh A."/>
            <person name="Wilkins M.J."/>
            <person name="Karaoz U."/>
            <person name="Brodie E.L."/>
            <person name="Williams K.H."/>
            <person name="Hubbard S.S."/>
            <person name="Banfield J.F."/>
        </authorList>
    </citation>
    <scope>NUCLEOTIDE SEQUENCE [LARGE SCALE GENOMIC DNA]</scope>
    <source>
        <strain evidence="5">RIFCSPHIGHO2_01_FULL_58_15</strain>
    </source>
</reference>
<evidence type="ECO:0000259" key="3">
    <source>
        <dbReference type="PROSITE" id="PS51747"/>
    </source>
</evidence>
<accession>A0A1G2PP69</accession>
<dbReference type="Proteomes" id="UP000178690">
    <property type="component" value="Unassembled WGS sequence"/>
</dbReference>
<dbReference type="GO" id="GO:0047974">
    <property type="term" value="F:guanosine deaminase activity"/>
    <property type="evidence" value="ECO:0007669"/>
    <property type="project" value="TreeGrafter"/>
</dbReference>
<keyword evidence="1" id="KW-0479">Metal-binding</keyword>
<comment type="caution">
    <text evidence="4">The sequence shown here is derived from an EMBL/GenBank/DDBJ whole genome shotgun (WGS) entry which is preliminary data.</text>
</comment>
<dbReference type="STRING" id="1802363.A2682_02145"/>
<sequence length="154" mass="17270">MEQFMREALASARQGIRKHDGGPFGACIVKNRDILAVAHNTVLRKQDPTCHAEMNAIRQASKKLGTWNLSRTTIFSTTEPCPMCFGAIHWARIGHVVSGTSIADAERFGFHELRVKNETLRRLGRSRVGITKGFMRRDCLALLEDWRASGGEVY</sequence>
<name>A0A1G2PP69_TERXR</name>
<protein>
    <recommendedName>
        <fullName evidence="3">CMP/dCMP-type deaminase domain-containing protein</fullName>
    </recommendedName>
</protein>
<feature type="domain" description="CMP/dCMP-type deaminase" evidence="3">
    <location>
        <begin position="1"/>
        <end position="123"/>
    </location>
</feature>
<evidence type="ECO:0000256" key="2">
    <source>
        <dbReference type="ARBA" id="ARBA00022833"/>
    </source>
</evidence>
<dbReference type="GO" id="GO:0006152">
    <property type="term" value="P:purine nucleoside catabolic process"/>
    <property type="evidence" value="ECO:0007669"/>
    <property type="project" value="TreeGrafter"/>
</dbReference>
<dbReference type="PROSITE" id="PS51747">
    <property type="entry name" value="CYT_DCMP_DEAMINASES_2"/>
    <property type="match status" value="1"/>
</dbReference>
<evidence type="ECO:0000313" key="5">
    <source>
        <dbReference type="Proteomes" id="UP000178690"/>
    </source>
</evidence>
<dbReference type="PROSITE" id="PS00903">
    <property type="entry name" value="CYT_DCMP_DEAMINASES_1"/>
    <property type="match status" value="1"/>
</dbReference>
<keyword evidence="2" id="KW-0862">Zinc</keyword>